<dbReference type="InterPro" id="IPR011008">
    <property type="entry name" value="Dimeric_a/b-barrel"/>
</dbReference>
<keyword evidence="1" id="KW-0503">Monooxygenase</keyword>
<dbReference type="PANTHER" id="PTHR39169:SF1">
    <property type="entry name" value="MONOOXYGENASE YDHR-RELATED"/>
    <property type="match status" value="1"/>
</dbReference>
<dbReference type="PANTHER" id="PTHR39169">
    <property type="match status" value="1"/>
</dbReference>
<dbReference type="AlphaFoldDB" id="A0A845MGJ5"/>
<reference evidence="1 2" key="1">
    <citation type="journal article" date="2014" name="Int. J. Syst. Evol. Microbiol.">
        <title>Sneathiella chungangensis sp. nov., isolated from a marine sand, and emended description of the genus Sneathiella.</title>
        <authorList>
            <person name="Siamphan C."/>
            <person name="Kim H."/>
            <person name="Lee J.S."/>
            <person name="Kim W."/>
        </authorList>
    </citation>
    <scope>NUCLEOTIDE SEQUENCE [LARGE SCALE GENOMIC DNA]</scope>
    <source>
        <strain evidence="1 2">KCTC 32476</strain>
    </source>
</reference>
<accession>A0A845MGJ5</accession>
<sequence>MQPTLALFSFPYAGPWRKEMTNSHIDLAQDIAKEEGILWKLWLENEEEQTAGGVYLFEDSQSADQYCDKHKQRMLAMGYRDIEIRTFSINVSLSRITNADPEMLKRITPVFA</sequence>
<keyword evidence="2" id="KW-1185">Reference proteome</keyword>
<comment type="caution">
    <text evidence="1">The sequence shown here is derived from an EMBL/GenBank/DDBJ whole genome shotgun (WGS) entry which is preliminary data.</text>
</comment>
<evidence type="ECO:0000313" key="2">
    <source>
        <dbReference type="Proteomes" id="UP000445696"/>
    </source>
</evidence>
<dbReference type="SUPFAM" id="SSF54909">
    <property type="entry name" value="Dimeric alpha+beta barrel"/>
    <property type="match status" value="1"/>
</dbReference>
<keyword evidence="1" id="KW-0560">Oxidoreductase</keyword>
<protein>
    <submittedName>
        <fullName evidence="1">Monooxygenase</fullName>
    </submittedName>
</protein>
<dbReference type="Proteomes" id="UP000445696">
    <property type="component" value="Unassembled WGS sequence"/>
</dbReference>
<organism evidence="1 2">
    <name type="scientific">Sneathiella chungangensis</name>
    <dbReference type="NCBI Taxonomy" id="1418234"/>
    <lineage>
        <taxon>Bacteria</taxon>
        <taxon>Pseudomonadati</taxon>
        <taxon>Pseudomonadota</taxon>
        <taxon>Alphaproteobacteria</taxon>
        <taxon>Sneathiellales</taxon>
        <taxon>Sneathiellaceae</taxon>
        <taxon>Sneathiella</taxon>
    </lineage>
</organism>
<name>A0A845MGJ5_9PROT</name>
<gene>
    <name evidence="1" type="ORF">GQF03_10460</name>
</gene>
<dbReference type="GO" id="GO:0004497">
    <property type="term" value="F:monooxygenase activity"/>
    <property type="evidence" value="ECO:0007669"/>
    <property type="project" value="UniProtKB-KW"/>
</dbReference>
<dbReference type="InterPro" id="IPR014910">
    <property type="entry name" value="YdhR"/>
</dbReference>
<dbReference type="NCBIfam" id="NF008333">
    <property type="entry name" value="PRK11118.1"/>
    <property type="match status" value="1"/>
</dbReference>
<dbReference type="RefSeq" id="WP_161339216.1">
    <property type="nucleotide sequence ID" value="NZ_WTVA01000004.1"/>
</dbReference>
<proteinExistence type="predicted"/>
<dbReference type="OrthoDB" id="2065010at2"/>
<dbReference type="EMBL" id="WTVA01000004">
    <property type="protein sequence ID" value="MZR22752.1"/>
    <property type="molecule type" value="Genomic_DNA"/>
</dbReference>
<dbReference type="Pfam" id="PF08803">
    <property type="entry name" value="ydhR"/>
    <property type="match status" value="1"/>
</dbReference>
<dbReference type="Gene3D" id="3.30.70.100">
    <property type="match status" value="1"/>
</dbReference>
<evidence type="ECO:0000313" key="1">
    <source>
        <dbReference type="EMBL" id="MZR22752.1"/>
    </source>
</evidence>